<proteinExistence type="predicted"/>
<evidence type="ECO:0000256" key="2">
    <source>
        <dbReference type="ARBA" id="ARBA00022679"/>
    </source>
</evidence>
<dbReference type="PANTHER" id="PTHR22916:SF51">
    <property type="entry name" value="GLYCOSYLTRANSFERASE EPSH-RELATED"/>
    <property type="match status" value="1"/>
</dbReference>
<dbReference type="CDD" id="cd00761">
    <property type="entry name" value="Glyco_tranf_GTA_type"/>
    <property type="match status" value="1"/>
</dbReference>
<keyword evidence="5" id="KW-1185">Reference proteome</keyword>
<evidence type="ECO:0000259" key="3">
    <source>
        <dbReference type="Pfam" id="PF00535"/>
    </source>
</evidence>
<evidence type="ECO:0000256" key="1">
    <source>
        <dbReference type="ARBA" id="ARBA00022676"/>
    </source>
</evidence>
<evidence type="ECO:0000313" key="4">
    <source>
        <dbReference type="EMBL" id="OLR56983.1"/>
    </source>
</evidence>
<accession>A0A1Q9JL92</accession>
<dbReference type="Pfam" id="PF00535">
    <property type="entry name" value="Glycos_transf_2"/>
    <property type="match status" value="1"/>
</dbReference>
<reference evidence="4 5" key="1">
    <citation type="journal article" date="2016" name="Appl. Environ. Microbiol.">
        <title>Function and Phylogeny of Bacterial Butyryl Coenzyme A:Acetate Transferases and Their Diversity in the Proximal Colon of Swine.</title>
        <authorList>
            <person name="Trachsel J."/>
            <person name="Bayles D.O."/>
            <person name="Looft T."/>
            <person name="Levine U.Y."/>
            <person name="Allen H.K."/>
        </authorList>
    </citation>
    <scope>NUCLEOTIDE SEQUENCE [LARGE SCALE GENOMIC DNA]</scope>
    <source>
        <strain evidence="4 5">68-3-10</strain>
    </source>
</reference>
<dbReference type="OrthoDB" id="396512at2"/>
<dbReference type="STRING" id="1261640.BHK98_07225"/>
<name>A0A1Q9JL92_9FIRM</name>
<feature type="domain" description="Glycosyltransferase 2-like" evidence="3">
    <location>
        <begin position="2"/>
        <end position="91"/>
    </location>
</feature>
<protein>
    <submittedName>
        <fullName evidence="4">Glycosyl transferase</fullName>
    </submittedName>
</protein>
<dbReference type="GO" id="GO:0016757">
    <property type="term" value="F:glycosyltransferase activity"/>
    <property type="evidence" value="ECO:0007669"/>
    <property type="project" value="UniProtKB-KW"/>
</dbReference>
<dbReference type="EMBL" id="MJIE01000001">
    <property type="protein sequence ID" value="OLR56983.1"/>
    <property type="molecule type" value="Genomic_DNA"/>
</dbReference>
<keyword evidence="1" id="KW-0328">Glycosyltransferase</keyword>
<dbReference type="PANTHER" id="PTHR22916">
    <property type="entry name" value="GLYCOSYLTRANSFERASE"/>
    <property type="match status" value="1"/>
</dbReference>
<dbReference type="InterPro" id="IPR029044">
    <property type="entry name" value="Nucleotide-diphossugar_trans"/>
</dbReference>
<dbReference type="SUPFAM" id="SSF53448">
    <property type="entry name" value="Nucleotide-diphospho-sugar transferases"/>
    <property type="match status" value="1"/>
</dbReference>
<dbReference type="Gene3D" id="3.90.550.10">
    <property type="entry name" value="Spore Coat Polysaccharide Biosynthesis Protein SpsA, Chain A"/>
    <property type="match status" value="1"/>
</dbReference>
<evidence type="ECO:0000313" key="5">
    <source>
        <dbReference type="Proteomes" id="UP000187404"/>
    </source>
</evidence>
<sequence>MEKCVESLLPGGEDVEIIIVDDGSTDRTAEIADRYAARYPQIVRAIHQKNGGHGAAVNTGIANASGRFFKVVDSDDWADSASYRKVLRFLKLVIEQNQPLDLLVFNYVYEKAGAYHKKVMRPAGLPKGRFFGWKDVGHLQKAHYILMHSMVYRTGLLRECGLKLPEHTFYVDNIFAFQPLPFVKTMYYMDVPFYRYFIGREDQSVNEKVMIRRIDQQIRVNKIMVEIFSTAKFPHIKCFKYMRNYLEIVTMITHTILQLDGTKRAFARRGALWRYIEKTDPVIYHFLRHSLMVRCVGLPGKVGHEIVCRGYRVVRLIYGFN</sequence>
<gene>
    <name evidence="4" type="ORF">BHK98_07225</name>
</gene>
<dbReference type="InterPro" id="IPR001173">
    <property type="entry name" value="Glyco_trans_2-like"/>
</dbReference>
<comment type="caution">
    <text evidence="4">The sequence shown here is derived from an EMBL/GenBank/DDBJ whole genome shotgun (WGS) entry which is preliminary data.</text>
</comment>
<organism evidence="4 5">
    <name type="scientific">Hornefia porci</name>
    <dbReference type="NCBI Taxonomy" id="2652292"/>
    <lineage>
        <taxon>Bacteria</taxon>
        <taxon>Bacillati</taxon>
        <taxon>Bacillota</taxon>
        <taxon>Clostridia</taxon>
        <taxon>Peptostreptococcales</taxon>
        <taxon>Anaerovoracaceae</taxon>
        <taxon>Hornefia</taxon>
    </lineage>
</organism>
<keyword evidence="2 4" id="KW-0808">Transferase</keyword>
<dbReference type="AlphaFoldDB" id="A0A1Q9JL92"/>
<dbReference type="Proteomes" id="UP000187404">
    <property type="component" value="Unassembled WGS sequence"/>
</dbReference>